<dbReference type="InterPro" id="IPR041848">
    <property type="entry name" value="Ste18_fungal"/>
</dbReference>
<evidence type="ECO:0000256" key="4">
    <source>
        <dbReference type="ARBA" id="ARBA00016111"/>
    </source>
</evidence>
<feature type="region of interest" description="Disordered" evidence="11">
    <location>
        <begin position="143"/>
        <end position="235"/>
    </location>
</feature>
<evidence type="ECO:0000256" key="7">
    <source>
        <dbReference type="ARBA" id="ARBA00023139"/>
    </source>
</evidence>
<keyword evidence="6" id="KW-0472">Membrane</keyword>
<protein>
    <recommendedName>
        <fullName evidence="4">Guanine nucleotide-binding protein subunit gamma</fullName>
    </recommendedName>
</protein>
<evidence type="ECO:0000256" key="10">
    <source>
        <dbReference type="ARBA" id="ARBA00023289"/>
    </source>
</evidence>
<dbReference type="GeneID" id="87937472"/>
<keyword evidence="14" id="KW-1185">Reference proteome</keyword>
<dbReference type="InterPro" id="IPR036284">
    <property type="entry name" value="GGL_sf"/>
</dbReference>
<feature type="compositionally biased region" description="Low complexity" evidence="11">
    <location>
        <begin position="145"/>
        <end position="165"/>
    </location>
</feature>
<feature type="compositionally biased region" description="Polar residues" evidence="11">
    <location>
        <begin position="1"/>
        <end position="25"/>
    </location>
</feature>
<keyword evidence="10" id="KW-0636">Prenylation</keyword>
<organism evidence="13 14">
    <name type="scientific">Colletotrichum destructivum</name>
    <dbReference type="NCBI Taxonomy" id="34406"/>
    <lineage>
        <taxon>Eukaryota</taxon>
        <taxon>Fungi</taxon>
        <taxon>Dikarya</taxon>
        <taxon>Ascomycota</taxon>
        <taxon>Pezizomycotina</taxon>
        <taxon>Sordariomycetes</taxon>
        <taxon>Hypocreomycetidae</taxon>
        <taxon>Glomerellales</taxon>
        <taxon>Glomerellaceae</taxon>
        <taxon>Colletotrichum</taxon>
        <taxon>Colletotrichum destructivum species complex</taxon>
    </lineage>
</organism>
<dbReference type="PANTHER" id="PTHR28189:SF1">
    <property type="entry name" value="GUANINE NUCLEOTIDE-BINDING PROTEIN SUBUNIT GAMMA"/>
    <property type="match status" value="1"/>
</dbReference>
<comment type="subunit">
    <text evidence="3">G proteins are composed of 3 units, alpha, beta and gamma.</text>
</comment>
<sequence>MLGEPSQGSAIQSNPSLCTQSQAPGPSQSRSLSFSVFLSHSLHPSPSPSLRLPVLFESPNCWTALASRSSFPVARPVLSFALLSQNQTHYPSNQPTHLDAGNPFPPQSNHPPTLFPLSIRFDRNRPLSLSEFPRRLVAERPSHNTTAAAAESSAVAAATASSSTSRQRQDQVHQPRLDDKSSRRQPADASVTAASSSIPSSSKSSAPRPTAAMPQYTSRDVGDPSQIKKNKQSMADLKLRRLTELNNRLREDLERERIPVSNASKSIIAYCNSTRDYMVPSVWGAVPRGEDPYAPQQSGGCCVVM</sequence>
<dbReference type="FunFam" id="4.10.260.10:FF:000003">
    <property type="entry name" value="G-protein complex gamma subunit Ste18/GpgA"/>
    <property type="match status" value="1"/>
</dbReference>
<evidence type="ECO:0000256" key="9">
    <source>
        <dbReference type="ARBA" id="ARBA00023288"/>
    </source>
</evidence>
<dbReference type="GO" id="GO:0005834">
    <property type="term" value="C:heterotrimeric G-protein complex"/>
    <property type="evidence" value="ECO:0007669"/>
    <property type="project" value="TreeGrafter"/>
</dbReference>
<keyword evidence="8" id="KW-0807">Transducer</keyword>
<evidence type="ECO:0000256" key="6">
    <source>
        <dbReference type="ARBA" id="ARBA00023136"/>
    </source>
</evidence>
<dbReference type="GO" id="GO:0031681">
    <property type="term" value="F:G-protein beta-subunit binding"/>
    <property type="evidence" value="ECO:0007669"/>
    <property type="project" value="InterPro"/>
</dbReference>
<feature type="compositionally biased region" description="Low complexity" evidence="11">
    <location>
        <begin position="189"/>
        <end position="212"/>
    </location>
</feature>
<evidence type="ECO:0000313" key="14">
    <source>
        <dbReference type="Proteomes" id="UP001322277"/>
    </source>
</evidence>
<dbReference type="Proteomes" id="UP001322277">
    <property type="component" value="Chromosome 1"/>
</dbReference>
<dbReference type="AlphaFoldDB" id="A0AAX4HXV7"/>
<evidence type="ECO:0000256" key="3">
    <source>
        <dbReference type="ARBA" id="ARBA00011581"/>
    </source>
</evidence>
<name>A0AAX4HXV7_9PEZI</name>
<comment type="subcellular location">
    <subcellularLocation>
        <location evidence="1">Membrane</location>
        <topology evidence="1">Peripheral membrane protein</topology>
    </subcellularLocation>
</comment>
<reference evidence="14" key="1">
    <citation type="journal article" date="2023" name="bioRxiv">
        <title>Complete genome of the Medicago anthracnose fungus, Colletotrichum destructivum, reveals a mini-chromosome-like region within a core chromosome.</title>
        <authorList>
            <person name="Lapalu N."/>
            <person name="Simon A."/>
            <person name="Lu A."/>
            <person name="Plaumann P.-L."/>
            <person name="Amselem J."/>
            <person name="Pigne S."/>
            <person name="Auger A."/>
            <person name="Koch C."/>
            <person name="Dallery J.-F."/>
            <person name="O'Connell R.J."/>
        </authorList>
    </citation>
    <scope>NUCLEOTIDE SEQUENCE [LARGE SCALE GENOMIC DNA]</scope>
    <source>
        <strain evidence="14">CBS 520.97</strain>
    </source>
</reference>
<dbReference type="EMBL" id="CP137305">
    <property type="protein sequence ID" value="WQF75955.1"/>
    <property type="molecule type" value="Genomic_DNA"/>
</dbReference>
<feature type="domain" description="G protein gamma" evidence="12">
    <location>
        <begin position="230"/>
        <end position="305"/>
    </location>
</feature>
<keyword evidence="5" id="KW-0488">Methylation</keyword>
<gene>
    <name evidence="13" type="ORF">CDEST_00969</name>
</gene>
<evidence type="ECO:0000256" key="8">
    <source>
        <dbReference type="ARBA" id="ARBA00023224"/>
    </source>
</evidence>
<accession>A0AAX4HXV7</accession>
<dbReference type="Gene3D" id="4.10.260.10">
    <property type="entry name" value="Transducin (heterotrimeric G protein), gamma chain"/>
    <property type="match status" value="1"/>
</dbReference>
<evidence type="ECO:0000256" key="11">
    <source>
        <dbReference type="SAM" id="MobiDB-lite"/>
    </source>
</evidence>
<dbReference type="GO" id="GO:0007186">
    <property type="term" value="P:G protein-coupled receptor signaling pathway"/>
    <property type="evidence" value="ECO:0007669"/>
    <property type="project" value="InterPro"/>
</dbReference>
<evidence type="ECO:0000256" key="1">
    <source>
        <dbReference type="ARBA" id="ARBA00004170"/>
    </source>
</evidence>
<feature type="region of interest" description="Disordered" evidence="11">
    <location>
        <begin position="88"/>
        <end position="116"/>
    </location>
</feature>
<evidence type="ECO:0000313" key="13">
    <source>
        <dbReference type="EMBL" id="WQF75955.1"/>
    </source>
</evidence>
<dbReference type="InterPro" id="IPR015898">
    <property type="entry name" value="G-protein_gamma-like_dom"/>
</dbReference>
<dbReference type="SMART" id="SM01224">
    <property type="entry name" value="G_gamma"/>
    <property type="match status" value="1"/>
</dbReference>
<comment type="similarity">
    <text evidence="2">Belongs to the G protein gamma family.</text>
</comment>
<dbReference type="PANTHER" id="PTHR28189">
    <property type="entry name" value="GUANINE NUCLEOTIDE-BINDING PROTEIN SUBUNIT GAMMA"/>
    <property type="match status" value="1"/>
</dbReference>
<dbReference type="SUPFAM" id="SSF48670">
    <property type="entry name" value="Transducin (heterotrimeric G protein), gamma chain"/>
    <property type="match status" value="1"/>
</dbReference>
<feature type="compositionally biased region" description="Basic and acidic residues" evidence="11">
    <location>
        <begin position="167"/>
        <end position="186"/>
    </location>
</feature>
<dbReference type="RefSeq" id="XP_062773179.1">
    <property type="nucleotide sequence ID" value="XM_062917128.1"/>
</dbReference>
<dbReference type="Pfam" id="PF00631">
    <property type="entry name" value="G-gamma"/>
    <property type="match status" value="1"/>
</dbReference>
<evidence type="ECO:0000256" key="2">
    <source>
        <dbReference type="ARBA" id="ARBA00007431"/>
    </source>
</evidence>
<proteinExistence type="inferred from homology"/>
<dbReference type="KEGG" id="cdet:87937472"/>
<keyword evidence="7" id="KW-0564">Palmitate</keyword>
<dbReference type="PROSITE" id="PS50058">
    <property type="entry name" value="G_PROTEIN_GAMMA"/>
    <property type="match status" value="1"/>
</dbReference>
<evidence type="ECO:0000259" key="12">
    <source>
        <dbReference type="PROSITE" id="PS50058"/>
    </source>
</evidence>
<dbReference type="GO" id="GO:0000750">
    <property type="term" value="P:pheromone-dependent signal transduction involved in conjugation with cellular fusion"/>
    <property type="evidence" value="ECO:0007669"/>
    <property type="project" value="InterPro"/>
</dbReference>
<feature type="region of interest" description="Disordered" evidence="11">
    <location>
        <begin position="1"/>
        <end position="30"/>
    </location>
</feature>
<keyword evidence="9" id="KW-0449">Lipoprotein</keyword>
<evidence type="ECO:0000256" key="5">
    <source>
        <dbReference type="ARBA" id="ARBA00022481"/>
    </source>
</evidence>